<dbReference type="NCBIfam" id="TIGR01733">
    <property type="entry name" value="AA-adenyl-dom"/>
    <property type="match status" value="1"/>
</dbReference>
<dbReference type="InterPro" id="IPR023213">
    <property type="entry name" value="CAT-like_dom_sf"/>
</dbReference>
<dbReference type="Pfam" id="PF00501">
    <property type="entry name" value="AMP-binding"/>
    <property type="match status" value="1"/>
</dbReference>
<dbReference type="InterPro" id="IPR000873">
    <property type="entry name" value="AMP-dep_synth/lig_dom"/>
</dbReference>
<dbReference type="InterPro" id="IPR020845">
    <property type="entry name" value="AMP-binding_CS"/>
</dbReference>
<dbReference type="PROSITE" id="PS00012">
    <property type="entry name" value="PHOSPHOPANTETHEINE"/>
    <property type="match status" value="1"/>
</dbReference>
<dbReference type="PROSITE" id="PS00455">
    <property type="entry name" value="AMP_BINDING"/>
    <property type="match status" value="1"/>
</dbReference>
<dbReference type="SUPFAM" id="SSF56801">
    <property type="entry name" value="Acetyl-CoA synthetase-like"/>
    <property type="match status" value="1"/>
</dbReference>
<dbReference type="InterPro" id="IPR036736">
    <property type="entry name" value="ACP-like_sf"/>
</dbReference>
<evidence type="ECO:0000256" key="2">
    <source>
        <dbReference type="ARBA" id="ARBA00006432"/>
    </source>
</evidence>
<dbReference type="SUPFAM" id="SSF52777">
    <property type="entry name" value="CoA-dependent acyltransferases"/>
    <property type="match status" value="4"/>
</dbReference>
<dbReference type="InterPro" id="IPR006162">
    <property type="entry name" value="Ppantetheine_attach_site"/>
</dbReference>
<dbReference type="Gene3D" id="3.30.559.10">
    <property type="entry name" value="Chloramphenicol acetyltransferase-like domain"/>
    <property type="match status" value="2"/>
</dbReference>
<evidence type="ECO:0000313" key="9">
    <source>
        <dbReference type="EMBL" id="MBP2000612.1"/>
    </source>
</evidence>
<dbReference type="RefSeq" id="WP_209860937.1">
    <property type="nucleotide sequence ID" value="NZ_JAGGLD010000002.1"/>
</dbReference>
<keyword evidence="5" id="KW-0436">Ligase</keyword>
<evidence type="ECO:0000256" key="1">
    <source>
        <dbReference type="ARBA" id="ARBA00001957"/>
    </source>
</evidence>
<dbReference type="SUPFAM" id="SSF47336">
    <property type="entry name" value="ACP-like"/>
    <property type="match status" value="1"/>
</dbReference>
<evidence type="ECO:0000256" key="4">
    <source>
        <dbReference type="ARBA" id="ARBA00022553"/>
    </source>
</evidence>
<comment type="cofactor">
    <cofactor evidence="1">
        <name>pantetheine 4'-phosphate</name>
        <dbReference type="ChEBI" id="CHEBI:47942"/>
    </cofactor>
</comment>
<dbReference type="PANTHER" id="PTHR45398:SF1">
    <property type="entry name" value="ENZYME, PUTATIVE (JCVI)-RELATED"/>
    <property type="match status" value="1"/>
</dbReference>
<dbReference type="Pfam" id="PF00668">
    <property type="entry name" value="Condensation"/>
    <property type="match status" value="2"/>
</dbReference>
<accession>A0ABS4JFY5</accession>
<evidence type="ECO:0000256" key="6">
    <source>
        <dbReference type="ARBA" id="ARBA00023194"/>
    </source>
</evidence>
<proteinExistence type="inferred from homology"/>
<dbReference type="Gene3D" id="3.40.50.980">
    <property type="match status" value="2"/>
</dbReference>
<dbReference type="Pfam" id="PF13193">
    <property type="entry name" value="AMP-binding_C"/>
    <property type="match status" value="1"/>
</dbReference>
<dbReference type="Gene3D" id="3.30.300.30">
    <property type="match status" value="1"/>
</dbReference>
<dbReference type="Gene3D" id="2.30.38.10">
    <property type="entry name" value="Luciferase, Domain 3"/>
    <property type="match status" value="1"/>
</dbReference>
<evidence type="ECO:0000256" key="7">
    <source>
        <dbReference type="ARBA" id="ARBA00023268"/>
    </source>
</evidence>
<dbReference type="Proteomes" id="UP001519288">
    <property type="component" value="Unassembled WGS sequence"/>
</dbReference>
<feature type="domain" description="Carrier" evidence="8">
    <location>
        <begin position="964"/>
        <end position="1038"/>
    </location>
</feature>
<sequence length="1505" mass="173466">MSRIPLTHPQKRIWYIENIFPDTSMYNIGGPIRIHGPIDFSILEQAILSFIEHHDGVRLQLREEHGEVFQEVVHLGRTPLDFMDFSPYEKPEEEFQRWIEEESARPFHLTEGPLYYFALFTCSDQENGYYVKLHHMIADGWSNQIITEYVTNYYTAHFAQQSNGEFEHQFNKPPSYVDYALQEPIYLDSKRYQKNRKFWLNQYETLPEMLRADRSSTDTKGNRISYSIDPHLSSTLKTYTQKHGISLNTFFIFLYFLYMNKTTHQHDLVIGTPVLNRSGIKEKSTFGMFTSTMPFRFRLNDEQSVLDTLTRIQKELMTCYIHQKYPYEQLIQELELKKKGYDQLFHTCVNYYNTKLATNFNGMPVTNTEFYNGNQLYAMQWVIKDWSETDGLVLDIDYKCSEYTAEQVDEMLRCIRNLIRHILADPEQMLSNISLLSSEEWNQAVYDFNKTTTAYPRQYTVSQLFEEQVNHSYNQVAVRYGEEQLTYGELNSKANQLARELRLRGVGYGHWVGICIEHSLETVVAIFAVLKAGAAYLPIDPAYPSDRIQYMVEDSGTKLILTHVGGRLEIGISERLSSLEWLDVNDPKWYTGDTSNLMLDIQPDHLAYVIYTSGSTGRPKGTLIEHQGLTNYIWWATLMYVSKEREVFPLYSSLAFDLTVTSIFTPLISGGMILVYRDTGDEFILHRIMKENEATVVKLTPAHLSLLKDQSYPSSSVKRFIVGGEELKVNLAEMIEHIFSGDIEIYNEYGPTETVVGCMIHKFNRLADRKASVPIGVPAHNVMIYVLDPHCNPVPEGVIGELYISGDGVARGYLNQKELSATRFLDNPFVPGYRMYRTGDLALRLKNGIIEYCGRSDHQVKIRGHRIELTEIEKQLLEHTAVVDAVVIDLEDSSSAKYLSAYILVDGLVSNDELREWLNATLPDYMVPTFYTRLSEIPINVSGKVDRTRLPEPDRSALVAEYVPSRNEKEHLLVHVLREILQVEQIGMQDHFYHMGGDSIKAIQLASRLNNAGYTLKVSHILAHPRIGEMAQYIELETMSMVNQEPCTGVIPRLPIQQWFWTQQFAHPEHYHQSVLLKLKQTVQPIIIHRIIDQLIDHHDVLRANVATDGQTLFYNSKDMRGTLASTLLIFDLRDLSDEQRHIQMAEIAEKLKASLDLQSGYLFQACLFDLGVQGQRLLLTAHHLVIDGVSWRILLEDMVQLLEHNQAGNSDQLPNKTDSIQSWATWIQEEKGHVRKERMYWQSIVDKMQPVPVDQMLGEDTWARARILTHEFDVEITQQWLNESHKGYGTEPLDLLLVTLGLTLKEYFKMELPIVELEGHGREELHSNLNLTRSVGWFTSLYPMQLEVSEDLATTIKSIKEELRCIPNHGIGFGILHYISHEIAGYAKFKPIRFNYLGDFGSTFTNAWFTHLSQESKGSDVSKENHLTAALEVNMMLIDQRLHLAVTYSENHFYPETMEGWIRMYSNTFQGIVNHCCLKGDTDYTPSDFETAALSQSELDSLLF</sequence>
<organism evidence="9 10">
    <name type="scientific">Paenibacillus shirakamiensis</name>
    <dbReference type="NCBI Taxonomy" id="1265935"/>
    <lineage>
        <taxon>Bacteria</taxon>
        <taxon>Bacillati</taxon>
        <taxon>Bacillota</taxon>
        <taxon>Bacilli</taxon>
        <taxon>Bacillales</taxon>
        <taxon>Paenibacillaceae</taxon>
        <taxon>Paenibacillus</taxon>
    </lineage>
</organism>
<evidence type="ECO:0000256" key="3">
    <source>
        <dbReference type="ARBA" id="ARBA00022450"/>
    </source>
</evidence>
<dbReference type="InterPro" id="IPR045851">
    <property type="entry name" value="AMP-bd_C_sf"/>
</dbReference>
<dbReference type="NCBIfam" id="TIGR01720">
    <property type="entry name" value="NRPS-para261"/>
    <property type="match status" value="1"/>
</dbReference>
<dbReference type="Gene3D" id="1.10.1200.10">
    <property type="entry name" value="ACP-like"/>
    <property type="match status" value="1"/>
</dbReference>
<keyword evidence="7" id="KW-0511">Multifunctional enzyme</keyword>
<dbReference type="Pfam" id="PF00550">
    <property type="entry name" value="PP-binding"/>
    <property type="match status" value="1"/>
</dbReference>
<evidence type="ECO:0000259" key="8">
    <source>
        <dbReference type="PROSITE" id="PS50075"/>
    </source>
</evidence>
<dbReference type="PROSITE" id="PS50075">
    <property type="entry name" value="CARRIER"/>
    <property type="match status" value="1"/>
</dbReference>
<dbReference type="EMBL" id="JAGGLD010000002">
    <property type="protein sequence ID" value="MBP2000612.1"/>
    <property type="molecule type" value="Genomic_DNA"/>
</dbReference>
<dbReference type="InterPro" id="IPR009081">
    <property type="entry name" value="PP-bd_ACP"/>
</dbReference>
<keyword evidence="6" id="KW-0045">Antibiotic biosynthesis</keyword>
<comment type="caution">
    <text evidence="9">The sequence shown here is derived from an EMBL/GenBank/DDBJ whole genome shotgun (WGS) entry which is preliminary data.</text>
</comment>
<dbReference type="PANTHER" id="PTHR45398">
    <property type="match status" value="1"/>
</dbReference>
<keyword evidence="4" id="KW-0597">Phosphoprotein</keyword>
<dbReference type="InterPro" id="IPR025110">
    <property type="entry name" value="AMP-bd_C"/>
</dbReference>
<dbReference type="InterPro" id="IPR001242">
    <property type="entry name" value="Condensation_dom"/>
</dbReference>
<reference evidence="9 10" key="1">
    <citation type="submission" date="2021-03" db="EMBL/GenBank/DDBJ databases">
        <title>Genomic Encyclopedia of Type Strains, Phase IV (KMG-IV): sequencing the most valuable type-strain genomes for metagenomic binning, comparative biology and taxonomic classification.</title>
        <authorList>
            <person name="Goeker M."/>
        </authorList>
    </citation>
    <scope>NUCLEOTIDE SEQUENCE [LARGE SCALE GENOMIC DNA]</scope>
    <source>
        <strain evidence="9 10">DSM 26806</strain>
    </source>
</reference>
<keyword evidence="10" id="KW-1185">Reference proteome</keyword>
<name>A0ABS4JFY5_9BACL</name>
<comment type="similarity">
    <text evidence="2">Belongs to the ATP-dependent AMP-binding enzyme family.</text>
</comment>
<evidence type="ECO:0000256" key="5">
    <source>
        <dbReference type="ARBA" id="ARBA00022598"/>
    </source>
</evidence>
<gene>
    <name evidence="9" type="ORF">J2Z69_001643</name>
</gene>
<protein>
    <submittedName>
        <fullName evidence="9">Amino acid adenylation domain-containing protein/non-ribosomal peptide synthase protein (TIGR01720 family)</fullName>
    </submittedName>
</protein>
<dbReference type="CDD" id="cd19534">
    <property type="entry name" value="E_NRPS"/>
    <property type="match status" value="1"/>
</dbReference>
<dbReference type="InterPro" id="IPR010060">
    <property type="entry name" value="NRPS_synth"/>
</dbReference>
<dbReference type="InterPro" id="IPR010071">
    <property type="entry name" value="AA_adenyl_dom"/>
</dbReference>
<evidence type="ECO:0000313" key="10">
    <source>
        <dbReference type="Proteomes" id="UP001519288"/>
    </source>
</evidence>
<dbReference type="Gene3D" id="3.30.559.30">
    <property type="entry name" value="Nonribosomal peptide synthetase, condensation domain"/>
    <property type="match status" value="2"/>
</dbReference>
<keyword evidence="3" id="KW-0596">Phosphopantetheine</keyword>